<reference evidence="2" key="1">
    <citation type="journal article" date="2019" name="Int. J. Syst. Evol. Microbiol.">
        <title>The Global Catalogue of Microorganisms (GCM) 10K type strain sequencing project: providing services to taxonomists for standard genome sequencing and annotation.</title>
        <authorList>
            <consortium name="The Broad Institute Genomics Platform"/>
            <consortium name="The Broad Institute Genome Sequencing Center for Infectious Disease"/>
            <person name="Wu L."/>
            <person name="Ma J."/>
        </authorList>
    </citation>
    <scope>NUCLEOTIDE SEQUENCE [LARGE SCALE GENOMIC DNA]</scope>
    <source>
        <strain evidence="2">JCM 16908</strain>
    </source>
</reference>
<name>A0ABP7IMJ0_9ACTN</name>
<accession>A0ABP7IMJ0</accession>
<sequence>MASHPHLPAAMESGRICAVAGQSQRHMEEWSGAYPGLFSAKPFDAALHSTVSMAMAFSGPWLTAEQLKMANKACLWAFGLDWLVDYVHTSSAEVRDLARRCLAVADGAEPDDGDDLARMLRDIREELTPAPAFRRLGAVWRDELQRMLEAMIREWDWKTSRVTPTLEEYLANADNHGFSFVFTCHWIHSGGPGAAAGLDRTREASGAVQRVMRLLNDLSSYERDVSWGGVNALLLGATHRELTQRVAVLAGEARELIGSVRDTDRGLADYLERQMDFCAGFYQVGEYWGRL</sequence>
<dbReference type="Gene3D" id="1.10.600.10">
    <property type="entry name" value="Farnesyl Diphosphate Synthase"/>
    <property type="match status" value="1"/>
</dbReference>
<dbReference type="RefSeq" id="WP_344944229.1">
    <property type="nucleotide sequence ID" value="NZ_BAAAZR010000017.1"/>
</dbReference>
<dbReference type="InterPro" id="IPR008949">
    <property type="entry name" value="Isoprenoid_synthase_dom_sf"/>
</dbReference>
<gene>
    <name evidence="1" type="ORF">GCM10022226_47850</name>
</gene>
<protein>
    <recommendedName>
        <fullName evidence="3">Terpene synthase</fullName>
    </recommendedName>
</protein>
<dbReference type="Pfam" id="PF19086">
    <property type="entry name" value="Terpene_syn_C_2"/>
    <property type="match status" value="1"/>
</dbReference>
<evidence type="ECO:0000313" key="1">
    <source>
        <dbReference type="EMBL" id="GAA3821920.1"/>
    </source>
</evidence>
<keyword evidence="2" id="KW-1185">Reference proteome</keyword>
<organism evidence="1 2">
    <name type="scientific">Sphaerisporangium flaviroseum</name>
    <dbReference type="NCBI Taxonomy" id="509199"/>
    <lineage>
        <taxon>Bacteria</taxon>
        <taxon>Bacillati</taxon>
        <taxon>Actinomycetota</taxon>
        <taxon>Actinomycetes</taxon>
        <taxon>Streptosporangiales</taxon>
        <taxon>Streptosporangiaceae</taxon>
        <taxon>Sphaerisporangium</taxon>
    </lineage>
</organism>
<dbReference type="Proteomes" id="UP001500888">
    <property type="component" value="Unassembled WGS sequence"/>
</dbReference>
<evidence type="ECO:0000313" key="2">
    <source>
        <dbReference type="Proteomes" id="UP001500888"/>
    </source>
</evidence>
<dbReference type="EMBL" id="BAAAZR010000017">
    <property type="protein sequence ID" value="GAA3821920.1"/>
    <property type="molecule type" value="Genomic_DNA"/>
</dbReference>
<comment type="caution">
    <text evidence="1">The sequence shown here is derived from an EMBL/GenBank/DDBJ whole genome shotgun (WGS) entry which is preliminary data.</text>
</comment>
<proteinExistence type="predicted"/>
<dbReference type="SUPFAM" id="SSF48576">
    <property type="entry name" value="Terpenoid synthases"/>
    <property type="match status" value="1"/>
</dbReference>
<evidence type="ECO:0008006" key="3">
    <source>
        <dbReference type="Google" id="ProtNLM"/>
    </source>
</evidence>